<organism evidence="2 3">
    <name type="scientific">Carex littledalei</name>
    <dbReference type="NCBI Taxonomy" id="544730"/>
    <lineage>
        <taxon>Eukaryota</taxon>
        <taxon>Viridiplantae</taxon>
        <taxon>Streptophyta</taxon>
        <taxon>Embryophyta</taxon>
        <taxon>Tracheophyta</taxon>
        <taxon>Spermatophyta</taxon>
        <taxon>Magnoliopsida</taxon>
        <taxon>Liliopsida</taxon>
        <taxon>Poales</taxon>
        <taxon>Cyperaceae</taxon>
        <taxon>Cyperoideae</taxon>
        <taxon>Cariceae</taxon>
        <taxon>Carex</taxon>
        <taxon>Carex subgen. Euthyceras</taxon>
    </lineage>
</organism>
<proteinExistence type="predicted"/>
<sequence length="102" mass="11185">MALDPLRGIGAMARTQDIQVRSMQVNEAKRVIISDYKVHVDAVRRNCIEDLPSSSGTEGVTMRKAVPGHKEQNHPIPMLRNKEGSPAGAHTGKFGETNRPIL</sequence>
<feature type="region of interest" description="Disordered" evidence="1">
    <location>
        <begin position="51"/>
        <end position="102"/>
    </location>
</feature>
<evidence type="ECO:0000313" key="3">
    <source>
        <dbReference type="Proteomes" id="UP000623129"/>
    </source>
</evidence>
<dbReference type="EMBL" id="SWLB01000015">
    <property type="protein sequence ID" value="KAF3328882.1"/>
    <property type="molecule type" value="Genomic_DNA"/>
</dbReference>
<accession>A0A833QXP3</accession>
<protein>
    <submittedName>
        <fullName evidence="2">Uncharacterized protein</fullName>
    </submittedName>
</protein>
<name>A0A833QXP3_9POAL</name>
<evidence type="ECO:0000256" key="1">
    <source>
        <dbReference type="SAM" id="MobiDB-lite"/>
    </source>
</evidence>
<dbReference type="Proteomes" id="UP000623129">
    <property type="component" value="Unassembled WGS sequence"/>
</dbReference>
<gene>
    <name evidence="2" type="ORF">FCM35_KLT05960</name>
</gene>
<reference evidence="2" key="1">
    <citation type="submission" date="2020-01" db="EMBL/GenBank/DDBJ databases">
        <title>Genome sequence of Kobresia littledalei, the first chromosome-level genome in the family Cyperaceae.</title>
        <authorList>
            <person name="Qu G."/>
        </authorList>
    </citation>
    <scope>NUCLEOTIDE SEQUENCE</scope>
    <source>
        <strain evidence="2">C.B.Clarke</strain>
        <tissue evidence="2">Leaf</tissue>
    </source>
</reference>
<comment type="caution">
    <text evidence="2">The sequence shown here is derived from an EMBL/GenBank/DDBJ whole genome shotgun (WGS) entry which is preliminary data.</text>
</comment>
<dbReference type="AlphaFoldDB" id="A0A833QXP3"/>
<evidence type="ECO:0000313" key="2">
    <source>
        <dbReference type="EMBL" id="KAF3328882.1"/>
    </source>
</evidence>
<keyword evidence="3" id="KW-1185">Reference proteome</keyword>